<dbReference type="Proteomes" id="UP000015241">
    <property type="component" value="Unassembled WGS sequence"/>
</dbReference>
<dbReference type="AlphaFoldDB" id="S8EFK1"/>
<evidence type="ECO:0000313" key="1">
    <source>
        <dbReference type="EMBL" id="EPT01999.1"/>
    </source>
</evidence>
<dbReference type="InParanoid" id="S8EFK1"/>
<evidence type="ECO:0000313" key="2">
    <source>
        <dbReference type="Proteomes" id="UP000015241"/>
    </source>
</evidence>
<proteinExistence type="predicted"/>
<protein>
    <submittedName>
        <fullName evidence="1">Uncharacterized protein</fullName>
    </submittedName>
</protein>
<keyword evidence="2" id="KW-1185">Reference proteome</keyword>
<dbReference type="HOGENOM" id="CLU_2263788_0_0_1"/>
<reference evidence="1 2" key="1">
    <citation type="journal article" date="2012" name="Science">
        <title>The Paleozoic origin of enzymatic lignin decomposition reconstructed from 31 fungal genomes.</title>
        <authorList>
            <person name="Floudas D."/>
            <person name="Binder M."/>
            <person name="Riley R."/>
            <person name="Barry K."/>
            <person name="Blanchette R.A."/>
            <person name="Henrissat B."/>
            <person name="Martinez A.T."/>
            <person name="Otillar R."/>
            <person name="Spatafora J.W."/>
            <person name="Yadav J.S."/>
            <person name="Aerts A."/>
            <person name="Benoit I."/>
            <person name="Boyd A."/>
            <person name="Carlson A."/>
            <person name="Copeland A."/>
            <person name="Coutinho P.M."/>
            <person name="de Vries R.P."/>
            <person name="Ferreira P."/>
            <person name="Findley K."/>
            <person name="Foster B."/>
            <person name="Gaskell J."/>
            <person name="Glotzer D."/>
            <person name="Gorecki P."/>
            <person name="Heitman J."/>
            <person name="Hesse C."/>
            <person name="Hori C."/>
            <person name="Igarashi K."/>
            <person name="Jurgens J.A."/>
            <person name="Kallen N."/>
            <person name="Kersten P."/>
            <person name="Kohler A."/>
            <person name="Kuees U."/>
            <person name="Kumar T.K.A."/>
            <person name="Kuo A."/>
            <person name="LaButti K."/>
            <person name="Larrondo L.F."/>
            <person name="Lindquist E."/>
            <person name="Ling A."/>
            <person name="Lombard V."/>
            <person name="Lucas S."/>
            <person name="Lundell T."/>
            <person name="Martin R."/>
            <person name="McLaughlin D.J."/>
            <person name="Morgenstern I."/>
            <person name="Morin E."/>
            <person name="Murat C."/>
            <person name="Nagy L.G."/>
            <person name="Nolan M."/>
            <person name="Ohm R.A."/>
            <person name="Patyshakuliyeva A."/>
            <person name="Rokas A."/>
            <person name="Ruiz-Duenas F.J."/>
            <person name="Sabat G."/>
            <person name="Salamov A."/>
            <person name="Samejima M."/>
            <person name="Schmutz J."/>
            <person name="Slot J.C."/>
            <person name="St John F."/>
            <person name="Stenlid J."/>
            <person name="Sun H."/>
            <person name="Sun S."/>
            <person name="Syed K."/>
            <person name="Tsang A."/>
            <person name="Wiebenga A."/>
            <person name="Young D."/>
            <person name="Pisabarro A."/>
            <person name="Eastwood D.C."/>
            <person name="Martin F."/>
            <person name="Cullen D."/>
            <person name="Grigoriev I.V."/>
            <person name="Hibbett D.S."/>
        </authorList>
    </citation>
    <scope>NUCLEOTIDE SEQUENCE</scope>
    <source>
        <strain evidence="2">FP-58527</strain>
    </source>
</reference>
<organism evidence="1 2">
    <name type="scientific">Fomitopsis schrenkii</name>
    <name type="common">Brown rot fungus</name>
    <dbReference type="NCBI Taxonomy" id="2126942"/>
    <lineage>
        <taxon>Eukaryota</taxon>
        <taxon>Fungi</taxon>
        <taxon>Dikarya</taxon>
        <taxon>Basidiomycota</taxon>
        <taxon>Agaricomycotina</taxon>
        <taxon>Agaricomycetes</taxon>
        <taxon>Polyporales</taxon>
        <taxon>Fomitopsis</taxon>
    </lineage>
</organism>
<accession>S8EFK1</accession>
<dbReference type="EMBL" id="KE504138">
    <property type="protein sequence ID" value="EPT01999.1"/>
    <property type="molecule type" value="Genomic_DNA"/>
</dbReference>
<name>S8EFK1_FOMSC</name>
<sequence>MRSTVRLGGLAAAALQRAEHPQANLTDELLSGGEDTVLNSQAELAEGPLDRCSRECAHMLEKSVLGHEIAFVRLHDAFDAFYPLRPDVPEPGGDCVQAVRMHS</sequence>
<gene>
    <name evidence="1" type="ORF">FOMPIDRAFT_1048286</name>
</gene>